<evidence type="ECO:0000313" key="3">
    <source>
        <dbReference type="EMBL" id="CAB4769011.1"/>
    </source>
</evidence>
<accession>A0A6J6GNZ5</accession>
<dbReference type="EMBL" id="CAEZZS010000005">
    <property type="protein sequence ID" value="CAB4769011.1"/>
    <property type="molecule type" value="Genomic_DNA"/>
</dbReference>
<dbReference type="AlphaFoldDB" id="A0A6J6GNZ5"/>
<evidence type="ECO:0000313" key="2">
    <source>
        <dbReference type="EMBL" id="CAB4603007.1"/>
    </source>
</evidence>
<dbReference type="InterPro" id="IPR058396">
    <property type="entry name" value="DUF8083"/>
</dbReference>
<protein>
    <submittedName>
        <fullName evidence="2">Unannotated protein</fullName>
    </submittedName>
</protein>
<feature type="domain" description="DUF8083" evidence="1">
    <location>
        <begin position="6"/>
        <end position="263"/>
    </location>
</feature>
<evidence type="ECO:0000259" key="1">
    <source>
        <dbReference type="Pfam" id="PF26312"/>
    </source>
</evidence>
<dbReference type="Pfam" id="PF26312">
    <property type="entry name" value="DUF8083"/>
    <property type="match status" value="1"/>
</dbReference>
<sequence>MRPTPYVASLRIYEPIEAFDPVDRVRWKQIPMNIHTGNDEQKLALRRVIRPEPPFAQKDGAHILEHDGERFVAPWSTAIRTWAALADFKTMLPSTVFPFFLPQNVEEAISAGSEDWQPSAPHILTETWAIPPRWFSLFVPKERLRGDSPDGPFTIMRTKMNHARERIAVTYAAVLKAFGDGEVSDEVKDLLEWLDLFHPRSIVELDYGGLAGFLVQLDGSLDLDTSVEDVHSSIQGLIAGDGVAAGRGYERLVSRWRRIAAFEYAT</sequence>
<reference evidence="2" key="1">
    <citation type="submission" date="2020-05" db="EMBL/GenBank/DDBJ databases">
        <authorList>
            <person name="Chiriac C."/>
            <person name="Salcher M."/>
            <person name="Ghai R."/>
            <person name="Kavagutti S V."/>
        </authorList>
    </citation>
    <scope>NUCLEOTIDE SEQUENCE</scope>
</reference>
<gene>
    <name evidence="2" type="ORF">UFOPK1811_00936</name>
    <name evidence="3" type="ORF">UFOPK2922_00230</name>
</gene>
<organism evidence="2">
    <name type="scientific">freshwater metagenome</name>
    <dbReference type="NCBI Taxonomy" id="449393"/>
    <lineage>
        <taxon>unclassified sequences</taxon>
        <taxon>metagenomes</taxon>
        <taxon>ecological metagenomes</taxon>
    </lineage>
</organism>
<name>A0A6J6GNZ5_9ZZZZ</name>
<proteinExistence type="predicted"/>
<dbReference type="EMBL" id="CAEZUJ010000037">
    <property type="protein sequence ID" value="CAB4603007.1"/>
    <property type="molecule type" value="Genomic_DNA"/>
</dbReference>